<sequence length="54" mass="5321">MTKTLTGTAPVDDFDLDVTIVEGADPVAALLRSTDDGCGATCAGTACVSFGGNV</sequence>
<proteinExistence type="predicted"/>
<gene>
    <name evidence="1" type="ORF">EDD39_1096</name>
</gene>
<reference evidence="1 2" key="1">
    <citation type="submission" date="2018-11" db="EMBL/GenBank/DDBJ databases">
        <title>Sequencing the genomes of 1000 actinobacteria strains.</title>
        <authorList>
            <person name="Klenk H.-P."/>
        </authorList>
    </citation>
    <scope>NUCLEOTIDE SEQUENCE [LARGE SCALE GENOMIC DNA]</scope>
    <source>
        <strain evidence="1 2">DSM 44780</strain>
    </source>
</reference>
<organism evidence="1 2">
    <name type="scientific">Kitasatospora cineracea</name>
    <dbReference type="NCBI Taxonomy" id="88074"/>
    <lineage>
        <taxon>Bacteria</taxon>
        <taxon>Bacillati</taxon>
        <taxon>Actinomycetota</taxon>
        <taxon>Actinomycetes</taxon>
        <taxon>Kitasatosporales</taxon>
        <taxon>Streptomycetaceae</taxon>
        <taxon>Kitasatospora</taxon>
    </lineage>
</organism>
<protein>
    <submittedName>
        <fullName evidence="1">FxLD family lantipeptide</fullName>
    </submittedName>
</protein>
<dbReference type="AlphaFoldDB" id="A0A8G1UFF7"/>
<dbReference type="OrthoDB" id="3215713at2"/>
<dbReference type="EMBL" id="RJVJ01000001">
    <property type="protein sequence ID" value="ROR42961.1"/>
    <property type="molecule type" value="Genomic_DNA"/>
</dbReference>
<evidence type="ECO:0000313" key="2">
    <source>
        <dbReference type="Proteomes" id="UP000267408"/>
    </source>
</evidence>
<dbReference type="Proteomes" id="UP000267408">
    <property type="component" value="Unassembled WGS sequence"/>
</dbReference>
<name>A0A8G1UFF7_9ACTN</name>
<evidence type="ECO:0000313" key="1">
    <source>
        <dbReference type="EMBL" id="ROR42961.1"/>
    </source>
</evidence>
<dbReference type="RefSeq" id="WP_100837013.1">
    <property type="nucleotide sequence ID" value="NZ_RJVJ01000001.1"/>
</dbReference>
<dbReference type="InterPro" id="IPR027575">
    <property type="entry name" value="LD_lanti_pre"/>
</dbReference>
<accession>A0A8G1UFF7</accession>
<dbReference type="NCBIfam" id="TIGR04363">
    <property type="entry name" value="LD_lanti_pre"/>
    <property type="match status" value="1"/>
</dbReference>
<comment type="caution">
    <text evidence="1">The sequence shown here is derived from an EMBL/GenBank/DDBJ whole genome shotgun (WGS) entry which is preliminary data.</text>
</comment>